<dbReference type="EMBL" id="SRSO01000007">
    <property type="protein sequence ID" value="TGV03378.1"/>
    <property type="molecule type" value="Genomic_DNA"/>
</dbReference>
<comment type="caution">
    <text evidence="2">The sequence shown here is derived from an EMBL/GenBank/DDBJ whole genome shotgun (WGS) entry which is preliminary data.</text>
</comment>
<reference evidence="2 3" key="1">
    <citation type="submission" date="2019-04" db="EMBL/GenBank/DDBJ databases">
        <authorList>
            <person name="Liu A."/>
        </authorList>
    </citation>
    <scope>NUCLEOTIDE SEQUENCE [LARGE SCALE GENOMIC DNA]</scope>
    <source>
        <strain evidence="2 3">RZ03</strain>
    </source>
</reference>
<accession>A0A4S1E0F5</accession>
<feature type="transmembrane region" description="Helical" evidence="1">
    <location>
        <begin position="20"/>
        <end position="42"/>
    </location>
</feature>
<protein>
    <submittedName>
        <fullName evidence="2">Uncharacterized protein</fullName>
    </submittedName>
</protein>
<keyword evidence="1" id="KW-0472">Membrane</keyword>
<feature type="transmembrane region" description="Helical" evidence="1">
    <location>
        <begin position="152"/>
        <end position="172"/>
    </location>
</feature>
<evidence type="ECO:0000256" key="1">
    <source>
        <dbReference type="SAM" id="Phobius"/>
    </source>
</evidence>
<keyword evidence="3" id="KW-1185">Reference proteome</keyword>
<keyword evidence="1" id="KW-0812">Transmembrane</keyword>
<proteinExistence type="predicted"/>
<dbReference type="Proteomes" id="UP000307602">
    <property type="component" value="Unassembled WGS sequence"/>
</dbReference>
<dbReference type="RefSeq" id="WP_135876432.1">
    <property type="nucleotide sequence ID" value="NZ_SRSO01000007.1"/>
</dbReference>
<evidence type="ECO:0000313" key="2">
    <source>
        <dbReference type="EMBL" id="TGV03378.1"/>
    </source>
</evidence>
<feature type="transmembrane region" description="Helical" evidence="1">
    <location>
        <begin position="78"/>
        <end position="100"/>
    </location>
</feature>
<gene>
    <name evidence="2" type="ORF">EM932_06810</name>
</gene>
<organism evidence="2 3">
    <name type="scientific">Flavivirga rizhaonensis</name>
    <dbReference type="NCBI Taxonomy" id="2559571"/>
    <lineage>
        <taxon>Bacteria</taxon>
        <taxon>Pseudomonadati</taxon>
        <taxon>Bacteroidota</taxon>
        <taxon>Flavobacteriia</taxon>
        <taxon>Flavobacteriales</taxon>
        <taxon>Flavobacteriaceae</taxon>
        <taxon>Flavivirga</taxon>
    </lineage>
</organism>
<evidence type="ECO:0000313" key="3">
    <source>
        <dbReference type="Proteomes" id="UP000307602"/>
    </source>
</evidence>
<keyword evidence="1" id="KW-1133">Transmembrane helix</keyword>
<name>A0A4S1E0F5_9FLAO</name>
<dbReference type="AlphaFoldDB" id="A0A4S1E0F5"/>
<sequence>MSKNYHLTPWPLGAILREALAIIGELRNVLLMFLSSIIYLVFVDYLHNDYNFGESLKKICLWFIGESYSSVNIIPLEFTCFFLIKLLSYFFFGLALYIMLTSLRSVASAIEKGDKDNNKVRIEVHSYDEGLKLLRNKTEIIYSNPTKSKKKLFIGIIITILLLFPIVTGCLAKKNKTPSEENLNKSIRAVEIPHNLW</sequence>